<evidence type="ECO:0000256" key="4">
    <source>
        <dbReference type="ARBA" id="ARBA00022553"/>
    </source>
</evidence>
<comment type="caution">
    <text evidence="11">The sequence shown here is derived from an EMBL/GenBank/DDBJ whole genome shotgun (WGS) entry which is preliminary data.</text>
</comment>
<dbReference type="PROSITE" id="PS50885">
    <property type="entry name" value="HAMP"/>
    <property type="match status" value="1"/>
</dbReference>
<dbReference type="SUPFAM" id="SSF55874">
    <property type="entry name" value="ATPase domain of HSP90 chaperone/DNA topoisomerase II/histidine kinase"/>
    <property type="match status" value="1"/>
</dbReference>
<evidence type="ECO:0000259" key="9">
    <source>
        <dbReference type="PROSITE" id="PS50109"/>
    </source>
</evidence>
<dbReference type="InterPro" id="IPR005467">
    <property type="entry name" value="His_kinase_dom"/>
</dbReference>
<comment type="catalytic activity">
    <reaction evidence="1">
        <text>ATP + protein L-histidine = ADP + protein N-phospho-L-histidine.</text>
        <dbReference type="EC" id="2.7.13.3"/>
    </reaction>
</comment>
<dbReference type="SMART" id="SM00387">
    <property type="entry name" value="HATPase_c"/>
    <property type="match status" value="1"/>
</dbReference>
<dbReference type="Pfam" id="PF02518">
    <property type="entry name" value="HATPase_c"/>
    <property type="match status" value="1"/>
</dbReference>
<dbReference type="GO" id="GO:0000155">
    <property type="term" value="F:phosphorelay sensor kinase activity"/>
    <property type="evidence" value="ECO:0007669"/>
    <property type="project" value="InterPro"/>
</dbReference>
<evidence type="ECO:0000259" key="10">
    <source>
        <dbReference type="PROSITE" id="PS50885"/>
    </source>
</evidence>
<dbReference type="EC" id="2.7.13.3" evidence="3"/>
<dbReference type="Pfam" id="PF00512">
    <property type="entry name" value="HisKA"/>
    <property type="match status" value="1"/>
</dbReference>
<dbReference type="AlphaFoldDB" id="A0A934NBB1"/>
<dbReference type="SMART" id="SM00388">
    <property type="entry name" value="HisKA"/>
    <property type="match status" value="1"/>
</dbReference>
<dbReference type="CDD" id="cd00082">
    <property type="entry name" value="HisKA"/>
    <property type="match status" value="1"/>
</dbReference>
<dbReference type="InterPro" id="IPR004358">
    <property type="entry name" value="Sig_transdc_His_kin-like_C"/>
</dbReference>
<dbReference type="InterPro" id="IPR036890">
    <property type="entry name" value="HATPase_C_sf"/>
</dbReference>
<dbReference type="Gene3D" id="3.30.565.10">
    <property type="entry name" value="Histidine kinase-like ATPase, C-terminal domain"/>
    <property type="match status" value="1"/>
</dbReference>
<dbReference type="FunFam" id="3.30.565.10:FF:000049">
    <property type="entry name" value="Two-component sensor histidine kinase"/>
    <property type="match status" value="1"/>
</dbReference>
<dbReference type="Gene3D" id="6.10.340.10">
    <property type="match status" value="1"/>
</dbReference>
<feature type="domain" description="Histidine kinase" evidence="9">
    <location>
        <begin position="192"/>
        <end position="407"/>
    </location>
</feature>
<dbReference type="InterPro" id="IPR050736">
    <property type="entry name" value="Sensor_HK_Regulatory"/>
</dbReference>
<evidence type="ECO:0000256" key="1">
    <source>
        <dbReference type="ARBA" id="ARBA00000085"/>
    </source>
</evidence>
<evidence type="ECO:0000313" key="12">
    <source>
        <dbReference type="Proteomes" id="UP000606991"/>
    </source>
</evidence>
<dbReference type="PANTHER" id="PTHR43711:SF1">
    <property type="entry name" value="HISTIDINE KINASE 1"/>
    <property type="match status" value="1"/>
</dbReference>
<dbReference type="Pfam" id="PF00672">
    <property type="entry name" value="HAMP"/>
    <property type="match status" value="1"/>
</dbReference>
<keyword evidence="4" id="KW-0597">Phosphoprotein</keyword>
<keyword evidence="6 11" id="KW-0418">Kinase</keyword>
<keyword evidence="5" id="KW-0808">Transferase</keyword>
<dbReference type="CDD" id="cd06225">
    <property type="entry name" value="HAMP"/>
    <property type="match status" value="1"/>
</dbReference>
<evidence type="ECO:0000256" key="6">
    <source>
        <dbReference type="ARBA" id="ARBA00022777"/>
    </source>
</evidence>
<accession>A0A934NBB1</accession>
<dbReference type="Proteomes" id="UP000606991">
    <property type="component" value="Unassembled WGS sequence"/>
</dbReference>
<dbReference type="InterPro" id="IPR003660">
    <property type="entry name" value="HAMP_dom"/>
</dbReference>
<comment type="subcellular location">
    <subcellularLocation>
        <location evidence="2">Membrane</location>
    </subcellularLocation>
</comment>
<evidence type="ECO:0000256" key="5">
    <source>
        <dbReference type="ARBA" id="ARBA00022679"/>
    </source>
</evidence>
<dbReference type="RefSeq" id="WP_337313895.1">
    <property type="nucleotide sequence ID" value="NZ_JAEKNS010000148.1"/>
</dbReference>
<dbReference type="InterPro" id="IPR003594">
    <property type="entry name" value="HATPase_dom"/>
</dbReference>
<feature type="region of interest" description="Disordered" evidence="8">
    <location>
        <begin position="410"/>
        <end position="432"/>
    </location>
</feature>
<evidence type="ECO:0000256" key="8">
    <source>
        <dbReference type="SAM" id="MobiDB-lite"/>
    </source>
</evidence>
<dbReference type="EMBL" id="JAEKNS010000148">
    <property type="protein sequence ID" value="MBJ7596137.1"/>
    <property type="molecule type" value="Genomic_DNA"/>
</dbReference>
<reference evidence="11 12" key="1">
    <citation type="submission" date="2020-10" db="EMBL/GenBank/DDBJ databases">
        <title>Ca. Dormibacterota MAGs.</title>
        <authorList>
            <person name="Montgomery K."/>
        </authorList>
    </citation>
    <scope>NUCLEOTIDE SEQUENCE [LARGE SCALE GENOMIC DNA]</scope>
    <source>
        <strain evidence="11">SC8812_S17_18</strain>
    </source>
</reference>
<dbReference type="SUPFAM" id="SSF47384">
    <property type="entry name" value="Homodimeric domain of signal transducing histidine kinase"/>
    <property type="match status" value="1"/>
</dbReference>
<proteinExistence type="predicted"/>
<dbReference type="GO" id="GO:0016020">
    <property type="term" value="C:membrane"/>
    <property type="evidence" value="ECO:0007669"/>
    <property type="project" value="UniProtKB-SubCell"/>
</dbReference>
<evidence type="ECO:0000256" key="3">
    <source>
        <dbReference type="ARBA" id="ARBA00012438"/>
    </source>
</evidence>
<feature type="domain" description="HAMP" evidence="10">
    <location>
        <begin position="132"/>
        <end position="184"/>
    </location>
</feature>
<dbReference type="Gene3D" id="1.10.287.130">
    <property type="match status" value="1"/>
</dbReference>
<dbReference type="PRINTS" id="PR00344">
    <property type="entry name" value="BCTRLSENSOR"/>
</dbReference>
<dbReference type="PROSITE" id="PS50109">
    <property type="entry name" value="HIS_KIN"/>
    <property type="match status" value="1"/>
</dbReference>
<name>A0A934NBB1_9BACT</name>
<dbReference type="InterPro" id="IPR036097">
    <property type="entry name" value="HisK_dim/P_sf"/>
</dbReference>
<dbReference type="InterPro" id="IPR003661">
    <property type="entry name" value="HisK_dim/P_dom"/>
</dbReference>
<evidence type="ECO:0000313" key="11">
    <source>
        <dbReference type="EMBL" id="MBJ7596137.1"/>
    </source>
</evidence>
<evidence type="ECO:0000256" key="7">
    <source>
        <dbReference type="ARBA" id="ARBA00023012"/>
    </source>
</evidence>
<gene>
    <name evidence="11" type="ORF">JF886_15005</name>
</gene>
<organism evidence="11 12">
    <name type="scientific">Candidatus Aeolococcus gillhamiae</name>
    <dbReference type="NCBI Taxonomy" id="3127015"/>
    <lineage>
        <taxon>Bacteria</taxon>
        <taxon>Bacillati</taxon>
        <taxon>Candidatus Dormiibacterota</taxon>
        <taxon>Candidatus Dormibacteria</taxon>
        <taxon>Candidatus Aeolococcales</taxon>
        <taxon>Candidatus Aeolococcaceae</taxon>
        <taxon>Candidatus Aeolococcus</taxon>
    </lineage>
</organism>
<dbReference type="PANTHER" id="PTHR43711">
    <property type="entry name" value="TWO-COMPONENT HISTIDINE KINASE"/>
    <property type="match status" value="1"/>
</dbReference>
<sequence>MAVGFVLYTFVDQGIEQSADQQTADGVAASIARQFGAQGTVPELRTIEAALPNDQVIIVSRGTTIFTTPLPVGVSTRQLELTAVAPFPDGSVTVHDYTTLGTSPPLELIVVAAIPILLLVVTATTAASYLSRALRQQIEHARVAAERVAGGDLSARMALEGRAEFGPLAMAFNGMAERLEITDLNQRQFLGDLAHELATPVTAISGSGLAIADGTAATEEDRHEAAETLTRETRRLQELLGDLRRLTRLDLAQTVNVAPVAVHQLCREIGDRFAPAARAAGIELNVRGSDVHAVCDARLLDMIVSNFVSNAIRYTPAGGSVRIELRRHRQEVTIAVHDSGFGISAEHQARIFDRFYRVDEARQRATGGSGLGLSIATRAAKEMSGRIEVHSEPGTGSVFRITFPLNPSGTGLRAPLRPPLSVDDTALNQQPG</sequence>
<evidence type="ECO:0000256" key="2">
    <source>
        <dbReference type="ARBA" id="ARBA00004370"/>
    </source>
</evidence>
<protein>
    <recommendedName>
        <fullName evidence="3">histidine kinase</fullName>
        <ecNumber evidence="3">2.7.13.3</ecNumber>
    </recommendedName>
</protein>
<keyword evidence="7" id="KW-0902">Two-component regulatory system</keyword>
<dbReference type="SUPFAM" id="SSF158472">
    <property type="entry name" value="HAMP domain-like"/>
    <property type="match status" value="1"/>
</dbReference>
<dbReference type="SMART" id="SM00304">
    <property type="entry name" value="HAMP"/>
    <property type="match status" value="1"/>
</dbReference>